<evidence type="ECO:0008006" key="4">
    <source>
        <dbReference type="Google" id="ProtNLM"/>
    </source>
</evidence>
<feature type="region of interest" description="Disordered" evidence="1">
    <location>
        <begin position="344"/>
        <end position="432"/>
    </location>
</feature>
<sequence>MPSTAEQVKRRYSSERLQLGQGMDDNVNGDAVTETTDARAENGANTPMDLTNANDNALVSDKSSDPHDADGADWQLCQTLRQRKKQAQERRNLAALQAQQKQMVNSQKMGSRGQKLPPLPKDDYKIVIRPHQGLPLKAITAPALARAIIEACDNQFTDETFILRINRGSNIAILSTKYSEVAELVRKLQQLAINGKPHPVRAYVATGEEALRGVVHGIQPNTSMETLMTHLRIRTQGVELVQARMIGNTKSAALTFYGDKLPRTVYFYGGELICHPFRATLQVCKVCREKGHRADVCPQPDKPICRLCGTRNPTTGHPCQLICASCGEAHLTGDPACSKRLKPVQLRNRSSERSEKQLPSQASEVPPRWFSSEEEEEALKLGGQPARTPSKSRSRSKQRPQATKTTNQEAQQPSQATPLKKHNKQQQQGMKTPDLECFEITKLELGHQPLAVFFTSSSPLARNAVEASQEMACPVIGEAAFKPTPS</sequence>
<accession>A0A9D4PZI4</accession>
<feature type="region of interest" description="Disordered" evidence="1">
    <location>
        <begin position="1"/>
        <end position="71"/>
    </location>
</feature>
<keyword evidence="3" id="KW-1185">Reference proteome</keyword>
<evidence type="ECO:0000313" key="3">
    <source>
        <dbReference type="Proteomes" id="UP000821837"/>
    </source>
</evidence>
<reference evidence="2" key="1">
    <citation type="journal article" date="2020" name="Cell">
        <title>Large-Scale Comparative Analyses of Tick Genomes Elucidate Their Genetic Diversity and Vector Capacities.</title>
        <authorList>
            <consortium name="Tick Genome and Microbiome Consortium (TIGMIC)"/>
            <person name="Jia N."/>
            <person name="Wang J."/>
            <person name="Shi W."/>
            <person name="Du L."/>
            <person name="Sun Y."/>
            <person name="Zhan W."/>
            <person name="Jiang J.F."/>
            <person name="Wang Q."/>
            <person name="Zhang B."/>
            <person name="Ji P."/>
            <person name="Bell-Sakyi L."/>
            <person name="Cui X.M."/>
            <person name="Yuan T.T."/>
            <person name="Jiang B.G."/>
            <person name="Yang W.F."/>
            <person name="Lam T.T."/>
            <person name="Chang Q.C."/>
            <person name="Ding S.J."/>
            <person name="Wang X.J."/>
            <person name="Zhu J.G."/>
            <person name="Ruan X.D."/>
            <person name="Zhao L."/>
            <person name="Wei J.T."/>
            <person name="Ye R.Z."/>
            <person name="Que T.C."/>
            <person name="Du C.H."/>
            <person name="Zhou Y.H."/>
            <person name="Cheng J.X."/>
            <person name="Dai P.F."/>
            <person name="Guo W.B."/>
            <person name="Han X.H."/>
            <person name="Huang E.J."/>
            <person name="Li L.F."/>
            <person name="Wei W."/>
            <person name="Gao Y.C."/>
            <person name="Liu J.Z."/>
            <person name="Shao H.Z."/>
            <person name="Wang X."/>
            <person name="Wang C.C."/>
            <person name="Yang T.C."/>
            <person name="Huo Q.B."/>
            <person name="Li W."/>
            <person name="Chen H.Y."/>
            <person name="Chen S.E."/>
            <person name="Zhou L.G."/>
            <person name="Ni X.B."/>
            <person name="Tian J.H."/>
            <person name="Sheng Y."/>
            <person name="Liu T."/>
            <person name="Pan Y.S."/>
            <person name="Xia L.Y."/>
            <person name="Li J."/>
            <person name="Zhao F."/>
            <person name="Cao W.C."/>
        </authorList>
    </citation>
    <scope>NUCLEOTIDE SEQUENCE</scope>
    <source>
        <strain evidence="2">Rsan-2018</strain>
    </source>
</reference>
<evidence type="ECO:0000313" key="2">
    <source>
        <dbReference type="EMBL" id="KAH7957243.1"/>
    </source>
</evidence>
<organism evidence="2 3">
    <name type="scientific">Rhipicephalus sanguineus</name>
    <name type="common">Brown dog tick</name>
    <name type="synonym">Ixodes sanguineus</name>
    <dbReference type="NCBI Taxonomy" id="34632"/>
    <lineage>
        <taxon>Eukaryota</taxon>
        <taxon>Metazoa</taxon>
        <taxon>Ecdysozoa</taxon>
        <taxon>Arthropoda</taxon>
        <taxon>Chelicerata</taxon>
        <taxon>Arachnida</taxon>
        <taxon>Acari</taxon>
        <taxon>Parasitiformes</taxon>
        <taxon>Ixodida</taxon>
        <taxon>Ixodoidea</taxon>
        <taxon>Ixodidae</taxon>
        <taxon>Rhipicephalinae</taxon>
        <taxon>Rhipicephalus</taxon>
        <taxon>Rhipicephalus</taxon>
    </lineage>
</organism>
<name>A0A9D4PZI4_RHISA</name>
<dbReference type="EMBL" id="JABSTV010001250">
    <property type="protein sequence ID" value="KAH7957243.1"/>
    <property type="molecule type" value="Genomic_DNA"/>
</dbReference>
<reference evidence="2" key="2">
    <citation type="submission" date="2021-09" db="EMBL/GenBank/DDBJ databases">
        <authorList>
            <person name="Jia N."/>
            <person name="Wang J."/>
            <person name="Shi W."/>
            <person name="Du L."/>
            <person name="Sun Y."/>
            <person name="Zhan W."/>
            <person name="Jiang J."/>
            <person name="Wang Q."/>
            <person name="Zhang B."/>
            <person name="Ji P."/>
            <person name="Sakyi L.B."/>
            <person name="Cui X."/>
            <person name="Yuan T."/>
            <person name="Jiang B."/>
            <person name="Yang W."/>
            <person name="Lam T.T.-Y."/>
            <person name="Chang Q."/>
            <person name="Ding S."/>
            <person name="Wang X."/>
            <person name="Zhu J."/>
            <person name="Ruan X."/>
            <person name="Zhao L."/>
            <person name="Wei J."/>
            <person name="Que T."/>
            <person name="Du C."/>
            <person name="Cheng J."/>
            <person name="Dai P."/>
            <person name="Han X."/>
            <person name="Huang E."/>
            <person name="Gao Y."/>
            <person name="Liu J."/>
            <person name="Shao H."/>
            <person name="Ye R."/>
            <person name="Li L."/>
            <person name="Wei W."/>
            <person name="Wang X."/>
            <person name="Wang C."/>
            <person name="Huo Q."/>
            <person name="Li W."/>
            <person name="Guo W."/>
            <person name="Chen H."/>
            <person name="Chen S."/>
            <person name="Zhou L."/>
            <person name="Zhou L."/>
            <person name="Ni X."/>
            <person name="Tian J."/>
            <person name="Zhou Y."/>
            <person name="Sheng Y."/>
            <person name="Liu T."/>
            <person name="Pan Y."/>
            <person name="Xia L."/>
            <person name="Li J."/>
            <person name="Zhao F."/>
            <person name="Cao W."/>
        </authorList>
    </citation>
    <scope>NUCLEOTIDE SEQUENCE</scope>
    <source>
        <strain evidence="2">Rsan-2018</strain>
        <tissue evidence="2">Larvae</tissue>
    </source>
</reference>
<feature type="compositionally biased region" description="Polar residues" evidence="1">
    <location>
        <begin position="97"/>
        <end position="109"/>
    </location>
</feature>
<gene>
    <name evidence="2" type="ORF">HPB52_016510</name>
</gene>
<feature type="compositionally biased region" description="Polar residues" evidence="1">
    <location>
        <begin position="43"/>
        <end position="57"/>
    </location>
</feature>
<comment type="caution">
    <text evidence="2">The sequence shown here is derived from an EMBL/GenBank/DDBJ whole genome shotgun (WGS) entry which is preliminary data.</text>
</comment>
<feature type="region of interest" description="Disordered" evidence="1">
    <location>
        <begin position="88"/>
        <end position="121"/>
    </location>
</feature>
<evidence type="ECO:0000256" key="1">
    <source>
        <dbReference type="SAM" id="MobiDB-lite"/>
    </source>
</evidence>
<dbReference type="Proteomes" id="UP000821837">
    <property type="component" value="Unassembled WGS sequence"/>
</dbReference>
<proteinExistence type="predicted"/>
<feature type="compositionally biased region" description="Polar residues" evidence="1">
    <location>
        <begin position="402"/>
        <end position="417"/>
    </location>
</feature>
<protein>
    <recommendedName>
        <fullName evidence="4">Gag-like protein</fullName>
    </recommendedName>
</protein>
<dbReference type="AlphaFoldDB" id="A0A9D4PZI4"/>
<dbReference type="VEuPathDB" id="VectorBase:RSAN_050737"/>